<comment type="similarity">
    <text evidence="2 9">Belongs to the ABC-2 integral membrane protein family.</text>
</comment>
<evidence type="ECO:0000256" key="1">
    <source>
        <dbReference type="ARBA" id="ARBA00004651"/>
    </source>
</evidence>
<protein>
    <recommendedName>
        <fullName evidence="9">Transport permease protein</fullName>
    </recommendedName>
</protein>
<dbReference type="InterPro" id="IPR047817">
    <property type="entry name" value="ABC2_TM_bact-type"/>
</dbReference>
<evidence type="ECO:0000313" key="11">
    <source>
        <dbReference type="EMBL" id="PSF14295.1"/>
    </source>
</evidence>
<dbReference type="PROSITE" id="PS51012">
    <property type="entry name" value="ABC_TM2"/>
    <property type="match status" value="1"/>
</dbReference>
<dbReference type="GO" id="GO:0015920">
    <property type="term" value="P:lipopolysaccharide transport"/>
    <property type="evidence" value="ECO:0007669"/>
    <property type="project" value="TreeGrafter"/>
</dbReference>
<evidence type="ECO:0000256" key="8">
    <source>
        <dbReference type="ARBA" id="ARBA00023136"/>
    </source>
</evidence>
<feature type="transmembrane region" description="Helical" evidence="9">
    <location>
        <begin position="113"/>
        <end position="141"/>
    </location>
</feature>
<keyword evidence="7" id="KW-0762">Sugar transport</keyword>
<comment type="subcellular location">
    <subcellularLocation>
        <location evidence="9">Cell inner membrane</location>
        <topology evidence="9">Multi-pass membrane protein</topology>
    </subcellularLocation>
    <subcellularLocation>
        <location evidence="1">Cell membrane</location>
        <topology evidence="1">Multi-pass membrane protein</topology>
    </subcellularLocation>
</comment>
<dbReference type="Pfam" id="PF01061">
    <property type="entry name" value="ABC2_membrane"/>
    <property type="match status" value="1"/>
</dbReference>
<dbReference type="RefSeq" id="WP_106760658.1">
    <property type="nucleotide sequence ID" value="NZ_PXNP01000004.1"/>
</dbReference>
<evidence type="ECO:0000259" key="10">
    <source>
        <dbReference type="PROSITE" id="PS51012"/>
    </source>
</evidence>
<feature type="transmembrane region" description="Helical" evidence="9">
    <location>
        <begin position="237"/>
        <end position="258"/>
    </location>
</feature>
<keyword evidence="6 9" id="KW-1133">Transmembrane helix</keyword>
<evidence type="ECO:0000313" key="12">
    <source>
        <dbReference type="Proteomes" id="UP000239866"/>
    </source>
</evidence>
<feature type="transmembrane region" description="Helical" evidence="9">
    <location>
        <begin position="184"/>
        <end position="204"/>
    </location>
</feature>
<evidence type="ECO:0000256" key="5">
    <source>
        <dbReference type="ARBA" id="ARBA00022692"/>
    </source>
</evidence>
<feature type="transmembrane region" description="Helical" evidence="9">
    <location>
        <begin position="147"/>
        <end position="172"/>
    </location>
</feature>
<keyword evidence="3 9" id="KW-0813">Transport</keyword>
<evidence type="ECO:0000256" key="4">
    <source>
        <dbReference type="ARBA" id="ARBA00022475"/>
    </source>
</evidence>
<feature type="transmembrane region" description="Helical" evidence="9">
    <location>
        <begin position="71"/>
        <end position="92"/>
    </location>
</feature>
<keyword evidence="12" id="KW-1185">Reference proteome</keyword>
<name>A0A2T1KW28_9GAMM</name>
<evidence type="ECO:0000256" key="3">
    <source>
        <dbReference type="ARBA" id="ARBA00022448"/>
    </source>
</evidence>
<dbReference type="GO" id="GO:0005886">
    <property type="term" value="C:plasma membrane"/>
    <property type="evidence" value="ECO:0007669"/>
    <property type="project" value="UniProtKB-SubCell"/>
</dbReference>
<sequence>MIQRAIPIARYWWSYRYFVRSAIRNDLRARYARSKLGLLWALVQPLAMVLIYTLILSHLLSAKLPETSTVYAYPIYLMSGMLGWTLFSEALMRGLGIFVEQGELIKKVAFPRALLPVIAFGSATINGAALLSMMLAVFLFLGHWPDIHYLWLPGLIALALWLGLSIGLLFGLMNVFFRDIHQAVPVVLQFLFWLTPIVYALSMLPPEYHGYFAWNPVAKLTAAFQDVILYQRNPAEWHLVLLGSIAMVFTILSAGLYLRVKHELADHL</sequence>
<evidence type="ECO:0000256" key="9">
    <source>
        <dbReference type="RuleBase" id="RU361157"/>
    </source>
</evidence>
<proteinExistence type="inferred from homology"/>
<comment type="caution">
    <text evidence="11">The sequence shown here is derived from an EMBL/GenBank/DDBJ whole genome shotgun (WGS) entry which is preliminary data.</text>
</comment>
<dbReference type="GO" id="GO:0140359">
    <property type="term" value="F:ABC-type transporter activity"/>
    <property type="evidence" value="ECO:0007669"/>
    <property type="project" value="InterPro"/>
</dbReference>
<dbReference type="PANTHER" id="PTHR30413:SF10">
    <property type="entry name" value="CAPSULE POLYSACCHARIDE EXPORT INNER-MEMBRANE PROTEIN CTRC"/>
    <property type="match status" value="1"/>
</dbReference>
<dbReference type="PANTHER" id="PTHR30413">
    <property type="entry name" value="INNER MEMBRANE TRANSPORT PERMEASE"/>
    <property type="match status" value="1"/>
</dbReference>
<gene>
    <name evidence="11" type="ORF">C7H09_00115</name>
</gene>
<keyword evidence="4 9" id="KW-1003">Cell membrane</keyword>
<reference evidence="11 12" key="1">
    <citation type="submission" date="2018-03" db="EMBL/GenBank/DDBJ databases">
        <title>Marinobacter brunus sp. nov., a marine bacterium of Gamma-proteobacteria isolated from the surface seawater of the South China Sea.</title>
        <authorList>
            <person name="Cheng H."/>
            <person name="Wu Y.-H."/>
            <person name="Xamxidin M."/>
            <person name="Xu X.-W."/>
        </authorList>
    </citation>
    <scope>NUCLEOTIDE SEQUENCE [LARGE SCALE GENOMIC DNA]</scope>
    <source>
        <strain evidence="11 12">NH169-3</strain>
    </source>
</reference>
<dbReference type="EMBL" id="PXNP01000004">
    <property type="protein sequence ID" value="PSF14295.1"/>
    <property type="molecule type" value="Genomic_DNA"/>
</dbReference>
<accession>A0A2T1KW28</accession>
<dbReference type="InterPro" id="IPR013525">
    <property type="entry name" value="ABC2_TM"/>
</dbReference>
<dbReference type="AlphaFoldDB" id="A0A2T1KW28"/>
<feature type="transmembrane region" description="Helical" evidence="9">
    <location>
        <begin position="38"/>
        <end position="59"/>
    </location>
</feature>
<evidence type="ECO:0000256" key="7">
    <source>
        <dbReference type="ARBA" id="ARBA00023047"/>
    </source>
</evidence>
<dbReference type="Proteomes" id="UP000239866">
    <property type="component" value="Unassembled WGS sequence"/>
</dbReference>
<dbReference type="OrthoDB" id="9786910at2"/>
<keyword evidence="5 9" id="KW-0812">Transmembrane</keyword>
<feature type="domain" description="ABC transmembrane type-2" evidence="10">
    <location>
        <begin position="36"/>
        <end position="260"/>
    </location>
</feature>
<keyword evidence="7" id="KW-0625">Polysaccharide transport</keyword>
<evidence type="ECO:0000256" key="2">
    <source>
        <dbReference type="ARBA" id="ARBA00007783"/>
    </source>
</evidence>
<evidence type="ECO:0000256" key="6">
    <source>
        <dbReference type="ARBA" id="ARBA00022989"/>
    </source>
</evidence>
<dbReference type="GO" id="GO:0015774">
    <property type="term" value="P:polysaccharide transport"/>
    <property type="evidence" value="ECO:0007669"/>
    <property type="project" value="UniProtKB-KW"/>
</dbReference>
<keyword evidence="8 9" id="KW-0472">Membrane</keyword>
<organism evidence="11 12">
    <name type="scientific">Marinobacter fuscus</name>
    <dbReference type="NCBI Taxonomy" id="2109942"/>
    <lineage>
        <taxon>Bacteria</taxon>
        <taxon>Pseudomonadati</taxon>
        <taxon>Pseudomonadota</taxon>
        <taxon>Gammaproteobacteria</taxon>
        <taxon>Pseudomonadales</taxon>
        <taxon>Marinobacteraceae</taxon>
        <taxon>Marinobacter</taxon>
    </lineage>
</organism>